<name>A0A0F8YAT7_9ZZZZ</name>
<accession>A0A0F8YAT7</accession>
<organism evidence="1">
    <name type="scientific">marine sediment metagenome</name>
    <dbReference type="NCBI Taxonomy" id="412755"/>
    <lineage>
        <taxon>unclassified sequences</taxon>
        <taxon>metagenomes</taxon>
        <taxon>ecological metagenomes</taxon>
    </lineage>
</organism>
<evidence type="ECO:0000313" key="1">
    <source>
        <dbReference type="EMBL" id="KKK78498.1"/>
    </source>
</evidence>
<dbReference type="AlphaFoldDB" id="A0A0F8YAT7"/>
<comment type="caution">
    <text evidence="1">The sequence shown here is derived from an EMBL/GenBank/DDBJ whole genome shotgun (WGS) entry which is preliminary data.</text>
</comment>
<protein>
    <submittedName>
        <fullName evidence="1">Uncharacterized protein</fullName>
    </submittedName>
</protein>
<dbReference type="EMBL" id="LAZR01054464">
    <property type="protein sequence ID" value="KKK78498.1"/>
    <property type="molecule type" value="Genomic_DNA"/>
</dbReference>
<gene>
    <name evidence="1" type="ORF">LCGC14_2842970</name>
</gene>
<reference evidence="1" key="1">
    <citation type="journal article" date="2015" name="Nature">
        <title>Complex archaea that bridge the gap between prokaryotes and eukaryotes.</title>
        <authorList>
            <person name="Spang A."/>
            <person name="Saw J.H."/>
            <person name="Jorgensen S.L."/>
            <person name="Zaremba-Niedzwiedzka K."/>
            <person name="Martijn J."/>
            <person name="Lind A.E."/>
            <person name="van Eijk R."/>
            <person name="Schleper C."/>
            <person name="Guy L."/>
            <person name="Ettema T.J."/>
        </authorList>
    </citation>
    <scope>NUCLEOTIDE SEQUENCE</scope>
</reference>
<proteinExistence type="predicted"/>
<sequence length="42" mass="4933">MTHDHEHKWEWTDDGVLQYMACSVCGARNVMGLVWNSLQVRK</sequence>